<proteinExistence type="predicted"/>
<dbReference type="EMBL" id="JAHRHJ020000008">
    <property type="protein sequence ID" value="KAH9306899.1"/>
    <property type="molecule type" value="Genomic_DNA"/>
</dbReference>
<sequence length="83" mass="9628">TGLRIGYVYRGLRAHIRFIHSFIHLVVYTSLRAGMGCIVDTDLRAEYIFDMRDWPTSRVEILTVIVACVPALYYYEITEAPMQ</sequence>
<accession>A0AA38FMY8</accession>
<feature type="non-terminal residue" evidence="1">
    <location>
        <position position="1"/>
    </location>
</feature>
<keyword evidence="2" id="KW-1185">Reference proteome</keyword>
<comment type="caution">
    <text evidence="1">The sequence shown here is derived from an EMBL/GenBank/DDBJ whole genome shotgun (WGS) entry which is preliminary data.</text>
</comment>
<name>A0AA38FMY8_TAXCH</name>
<organism evidence="1 2">
    <name type="scientific">Taxus chinensis</name>
    <name type="common">Chinese yew</name>
    <name type="synonym">Taxus wallichiana var. chinensis</name>
    <dbReference type="NCBI Taxonomy" id="29808"/>
    <lineage>
        <taxon>Eukaryota</taxon>
        <taxon>Viridiplantae</taxon>
        <taxon>Streptophyta</taxon>
        <taxon>Embryophyta</taxon>
        <taxon>Tracheophyta</taxon>
        <taxon>Spermatophyta</taxon>
        <taxon>Pinopsida</taxon>
        <taxon>Pinidae</taxon>
        <taxon>Conifers II</taxon>
        <taxon>Cupressales</taxon>
        <taxon>Taxaceae</taxon>
        <taxon>Taxus</taxon>
    </lineage>
</organism>
<evidence type="ECO:0000313" key="2">
    <source>
        <dbReference type="Proteomes" id="UP000824469"/>
    </source>
</evidence>
<dbReference type="AlphaFoldDB" id="A0AA38FMY8"/>
<gene>
    <name evidence="1" type="ORF">KI387_011303</name>
</gene>
<feature type="non-terminal residue" evidence="1">
    <location>
        <position position="83"/>
    </location>
</feature>
<dbReference type="Proteomes" id="UP000824469">
    <property type="component" value="Unassembled WGS sequence"/>
</dbReference>
<evidence type="ECO:0000313" key="1">
    <source>
        <dbReference type="EMBL" id="KAH9306899.1"/>
    </source>
</evidence>
<reference evidence="1 2" key="1">
    <citation type="journal article" date="2021" name="Nat. Plants">
        <title>The Taxus genome provides insights into paclitaxel biosynthesis.</title>
        <authorList>
            <person name="Xiong X."/>
            <person name="Gou J."/>
            <person name="Liao Q."/>
            <person name="Li Y."/>
            <person name="Zhou Q."/>
            <person name="Bi G."/>
            <person name="Li C."/>
            <person name="Du R."/>
            <person name="Wang X."/>
            <person name="Sun T."/>
            <person name="Guo L."/>
            <person name="Liang H."/>
            <person name="Lu P."/>
            <person name="Wu Y."/>
            <person name="Zhang Z."/>
            <person name="Ro D.K."/>
            <person name="Shang Y."/>
            <person name="Huang S."/>
            <person name="Yan J."/>
        </authorList>
    </citation>
    <scope>NUCLEOTIDE SEQUENCE [LARGE SCALE GENOMIC DNA]</scope>
    <source>
        <strain evidence="1">Ta-2019</strain>
    </source>
</reference>
<protein>
    <submittedName>
        <fullName evidence="1">Uncharacterized protein</fullName>
    </submittedName>
</protein>